<organism evidence="3 4">
    <name type="scientific">Oceanispirochaeta crateris</name>
    <dbReference type="NCBI Taxonomy" id="2518645"/>
    <lineage>
        <taxon>Bacteria</taxon>
        <taxon>Pseudomonadati</taxon>
        <taxon>Spirochaetota</taxon>
        <taxon>Spirochaetia</taxon>
        <taxon>Spirochaetales</taxon>
        <taxon>Spirochaetaceae</taxon>
        <taxon>Oceanispirochaeta</taxon>
    </lineage>
</organism>
<evidence type="ECO:0000313" key="3">
    <source>
        <dbReference type="EMBL" id="QEN08402.1"/>
    </source>
</evidence>
<keyword evidence="1" id="KW-0472">Membrane</keyword>
<accession>A0A5C1QQK1</accession>
<evidence type="ECO:0000256" key="2">
    <source>
        <dbReference type="SAM" id="SignalP"/>
    </source>
</evidence>
<keyword evidence="1" id="KW-1133">Transmembrane helix</keyword>
<dbReference type="KEGG" id="ock:EXM22_10555"/>
<dbReference type="OrthoDB" id="9845675at2"/>
<keyword evidence="1" id="KW-0812">Transmembrane</keyword>
<dbReference type="AlphaFoldDB" id="A0A5C1QQK1"/>
<dbReference type="Proteomes" id="UP000324209">
    <property type="component" value="Chromosome"/>
</dbReference>
<sequence>MKKTLLTVLMLSILLPATLFAATPTDEEVYQATVAVLSVFGLVFMSSMFGEAPANVTMDMNMETGSAMMDFENFPVEDFTESMAEMMETTEEDPIVFGFSEMTGKILVNEAGNLNMDVTLTGGNVKTLVMTSEGEDIVSIEANGKSYNHLKEQLMNAGN</sequence>
<feature type="signal peptide" evidence="2">
    <location>
        <begin position="1"/>
        <end position="21"/>
    </location>
</feature>
<name>A0A5C1QQK1_9SPIO</name>
<dbReference type="EMBL" id="CP036150">
    <property type="protein sequence ID" value="QEN08402.1"/>
    <property type="molecule type" value="Genomic_DNA"/>
</dbReference>
<feature type="transmembrane region" description="Helical" evidence="1">
    <location>
        <begin position="31"/>
        <end position="50"/>
    </location>
</feature>
<keyword evidence="4" id="KW-1185">Reference proteome</keyword>
<evidence type="ECO:0000256" key="1">
    <source>
        <dbReference type="SAM" id="Phobius"/>
    </source>
</evidence>
<gene>
    <name evidence="3" type="ORF">EXM22_10555</name>
</gene>
<reference evidence="3 4" key="1">
    <citation type="submission" date="2019-02" db="EMBL/GenBank/DDBJ databases">
        <title>Complete Genome Sequence and Methylome Analysis of free living Spirochaetas.</title>
        <authorList>
            <person name="Fomenkov A."/>
            <person name="Dubinina G."/>
            <person name="Leshcheva N."/>
            <person name="Mikheeva N."/>
            <person name="Grabovich M."/>
            <person name="Vincze T."/>
            <person name="Roberts R.J."/>
        </authorList>
    </citation>
    <scope>NUCLEOTIDE SEQUENCE [LARGE SCALE GENOMIC DNA]</scope>
    <source>
        <strain evidence="3 4">K2</strain>
    </source>
</reference>
<dbReference type="RefSeq" id="WP_149486483.1">
    <property type="nucleotide sequence ID" value="NZ_CP036150.1"/>
</dbReference>
<protein>
    <recommendedName>
        <fullName evidence="5">DUF4252 domain-containing protein</fullName>
    </recommendedName>
</protein>
<proteinExistence type="predicted"/>
<evidence type="ECO:0000313" key="4">
    <source>
        <dbReference type="Proteomes" id="UP000324209"/>
    </source>
</evidence>
<feature type="chain" id="PRO_5023100085" description="DUF4252 domain-containing protein" evidence="2">
    <location>
        <begin position="22"/>
        <end position="159"/>
    </location>
</feature>
<evidence type="ECO:0008006" key="5">
    <source>
        <dbReference type="Google" id="ProtNLM"/>
    </source>
</evidence>
<keyword evidence="2" id="KW-0732">Signal</keyword>